<proteinExistence type="predicted"/>
<keyword evidence="2" id="KW-0614">Plasmid</keyword>
<dbReference type="EMBL" id="CP021084">
    <property type="protein sequence ID" value="ASN83370.1"/>
    <property type="molecule type" value="Genomic_DNA"/>
</dbReference>
<evidence type="ECO:0000256" key="1">
    <source>
        <dbReference type="SAM" id="MobiDB-lite"/>
    </source>
</evidence>
<keyword evidence="3" id="KW-1185">Reference proteome</keyword>
<accession>A0A221T3D8</accession>
<dbReference type="KEGG" id="dfc:DFI_19425"/>
<reference evidence="2 3" key="1">
    <citation type="submission" date="2017-05" db="EMBL/GenBank/DDBJ databases">
        <title>The complete genome sequence of Deinococcus ficus isolated from the rhizosphere of the Ficus religiosa L. in Taiwan.</title>
        <authorList>
            <person name="Wu K.-M."/>
            <person name="Liao T.-L."/>
            <person name="Liu Y.-M."/>
            <person name="Young C.-C."/>
            <person name="Tsai S.-F."/>
        </authorList>
    </citation>
    <scope>NUCLEOTIDE SEQUENCE [LARGE SCALE GENOMIC DNA]</scope>
    <source>
        <strain evidence="2 3">CC-FR2-10</strain>
        <plasmid evidence="3">pdfi3</plasmid>
    </source>
</reference>
<organism evidence="2 3">
    <name type="scientific">Deinococcus ficus</name>
    <dbReference type="NCBI Taxonomy" id="317577"/>
    <lineage>
        <taxon>Bacteria</taxon>
        <taxon>Thermotogati</taxon>
        <taxon>Deinococcota</taxon>
        <taxon>Deinococci</taxon>
        <taxon>Deinococcales</taxon>
        <taxon>Deinococcaceae</taxon>
        <taxon>Deinococcus</taxon>
    </lineage>
</organism>
<evidence type="ECO:0000313" key="2">
    <source>
        <dbReference type="EMBL" id="ASN83370.1"/>
    </source>
</evidence>
<feature type="region of interest" description="Disordered" evidence="1">
    <location>
        <begin position="157"/>
        <end position="177"/>
    </location>
</feature>
<sequence>MTLTAHPGEITANLEHPEQIRTAIHAYLNHNPAVAHLYRTLLQEGDPSRTTLLLFTIAVTLGYPTDHVLEQVLSDLDDHYQQSVGSRPDNPVTELVLHGATLRPRDHKVILRGRIAQVTEHGAPSSYRAGQEFEGTISSTRDGHYVLHTPLRTYHVHVQAEPDPQDKSQAGKTKRRT</sequence>
<geneLocation type="plasmid" evidence="3">
    <name>pdfi3</name>
</geneLocation>
<dbReference type="AlphaFoldDB" id="A0A221T3D8"/>
<dbReference type="Proteomes" id="UP000259030">
    <property type="component" value="Plasmid pDFI3"/>
</dbReference>
<dbReference type="RefSeq" id="WP_027462806.1">
    <property type="nucleotide sequence ID" value="NZ_CP021084.1"/>
</dbReference>
<evidence type="ECO:0000313" key="3">
    <source>
        <dbReference type="Proteomes" id="UP000259030"/>
    </source>
</evidence>
<name>A0A221T3D8_9DEIO</name>
<protein>
    <submittedName>
        <fullName evidence="2">Uncharacterized protein</fullName>
    </submittedName>
</protein>
<gene>
    <name evidence="2" type="ORF">DFI_19425</name>
</gene>